<evidence type="ECO:0000256" key="12">
    <source>
        <dbReference type="PROSITE-ProRule" id="PRU00110"/>
    </source>
</evidence>
<dbReference type="GO" id="GO:0006935">
    <property type="term" value="P:chemotaxis"/>
    <property type="evidence" value="ECO:0007669"/>
    <property type="project" value="UniProtKB-KW"/>
</dbReference>
<evidence type="ECO:0000256" key="5">
    <source>
        <dbReference type="ARBA" id="ARBA00022553"/>
    </source>
</evidence>
<dbReference type="EMBL" id="CP054492">
    <property type="protein sequence ID" value="QOY53363.1"/>
    <property type="molecule type" value="Genomic_DNA"/>
</dbReference>
<proteinExistence type="predicted"/>
<dbReference type="KEGG" id="sbal:HUE88_06740"/>
<keyword evidence="7" id="KW-0547">Nucleotide-binding</keyword>
<comment type="function">
    <text evidence="11">Involved in the transmission of sensory signals from the chemoreceptors to the flagellar motors. CheA is autophosphorylated; it can transfer its phosphate group to either CheB or CheY.</text>
</comment>
<evidence type="ECO:0000256" key="11">
    <source>
        <dbReference type="ARBA" id="ARBA00035100"/>
    </source>
</evidence>
<dbReference type="Pfam" id="PF01584">
    <property type="entry name" value="CheW"/>
    <property type="match status" value="1"/>
</dbReference>
<evidence type="ECO:0000313" key="16">
    <source>
        <dbReference type="EMBL" id="QOY53363.1"/>
    </source>
</evidence>
<dbReference type="InterPro" id="IPR036061">
    <property type="entry name" value="CheW-like_dom_sf"/>
</dbReference>
<dbReference type="Gene3D" id="3.30.565.10">
    <property type="entry name" value="Histidine kinase-like ATPase, C-terminal domain"/>
    <property type="match status" value="1"/>
</dbReference>
<dbReference type="SMART" id="SM00387">
    <property type="entry name" value="HATPase_c"/>
    <property type="match status" value="1"/>
</dbReference>
<feature type="domain" description="HPt" evidence="15">
    <location>
        <begin position="1"/>
        <end position="103"/>
    </location>
</feature>
<keyword evidence="17" id="KW-1185">Reference proteome</keyword>
<evidence type="ECO:0000256" key="3">
    <source>
        <dbReference type="ARBA" id="ARBA00021495"/>
    </source>
</evidence>
<dbReference type="SMART" id="SM00260">
    <property type="entry name" value="CheW"/>
    <property type="match status" value="1"/>
</dbReference>
<dbReference type="InterPro" id="IPR004358">
    <property type="entry name" value="Sig_transdc_His_kin-like_C"/>
</dbReference>
<dbReference type="EC" id="2.7.13.3" evidence="2"/>
<dbReference type="InterPro" id="IPR002545">
    <property type="entry name" value="CheW-lke_dom"/>
</dbReference>
<dbReference type="GO" id="GO:0005524">
    <property type="term" value="F:ATP binding"/>
    <property type="evidence" value="ECO:0007669"/>
    <property type="project" value="UniProtKB-KW"/>
</dbReference>
<dbReference type="AlphaFoldDB" id="A0A7S7LXM4"/>
<dbReference type="InterPro" id="IPR003594">
    <property type="entry name" value="HATPase_dom"/>
</dbReference>
<accession>A0A7S7LXM4</accession>
<gene>
    <name evidence="16" type="ORF">HUE88_06740</name>
</gene>
<comment type="catalytic activity">
    <reaction evidence="1">
        <text>ATP + protein L-histidine = ADP + protein N-phospho-L-histidine.</text>
        <dbReference type="EC" id="2.7.13.3"/>
    </reaction>
</comment>
<dbReference type="PANTHER" id="PTHR43395">
    <property type="entry name" value="SENSOR HISTIDINE KINASE CHEA"/>
    <property type="match status" value="1"/>
</dbReference>
<dbReference type="InterPro" id="IPR004105">
    <property type="entry name" value="CheA-like_dim"/>
</dbReference>
<dbReference type="InterPro" id="IPR005467">
    <property type="entry name" value="His_kinase_dom"/>
</dbReference>
<organism evidence="16 17">
    <name type="scientific">Candidatus Sulfurimonas baltica</name>
    <dbReference type="NCBI Taxonomy" id="2740404"/>
    <lineage>
        <taxon>Bacteria</taxon>
        <taxon>Pseudomonadati</taxon>
        <taxon>Campylobacterota</taxon>
        <taxon>Epsilonproteobacteria</taxon>
        <taxon>Campylobacterales</taxon>
        <taxon>Sulfurimonadaceae</taxon>
        <taxon>Sulfurimonas</taxon>
    </lineage>
</organism>
<dbReference type="SUPFAM" id="SSF47226">
    <property type="entry name" value="Histidine-containing phosphotransfer domain, HPT domain"/>
    <property type="match status" value="1"/>
</dbReference>
<feature type="domain" description="CheW-like" evidence="14">
    <location>
        <begin position="564"/>
        <end position="698"/>
    </location>
</feature>
<sequence>MTKQQIRDIFIEEATEIIEKLDVDIINFEDNPQDKDLLNELFRGVHTLKGSANSFGFTRLGEFVHHFEDVLDYYRNSDDIVNPQNIDLFLSSVDIIKDVMWREVDGNDGVPDNYNDILVGIKSILSQSTEETKVELDDLTTEFSEQEEVIENNFDEDDIFRMKNMLKYGEELYHISLTLDDDIFFRGFDHARLFKLLSDEGQILESWWNMDGILPLEEFNPERSSIKHVDIFLASDKPSDEIEELFEYIDEHEYSFVRVEREVKKKPEPQPLKDEDIKFGRREIDNEVKTSGRRENDRDDTIAGVGRRKNDARSFVKVDTTKLDELFDSIGEMVIAQNFLAENEEIKKIKSEGISKTINVLSKITRLIQNRVMSLRMVAVNDTFEKMKRVARDASKKVNKEISLEIDGADTEIDKTMVDALSDPLIHIMRNAIDHGLEDCAEDRVASGKTAIGVITLRAFHRGGNIAIEVSDDGRGINRDKVFSKAVERGLIDAEDDLTDMQVFSLIMQAGFSTADAISDISGRGVGLDVVRSSIEKLHGRVEIASEVGKGSTFTILLPLTLAIIDGMIVKSAGDTFIIPTLTVVESFIPSKEIVHSIKRKGEFVDLRGEMIPVVRLNHVLEIGDEKPDIWESTLMCVESEKGKYAILVDDLVGRQQVVIKSLGATLSRIKELSGSAIMGSGEIALILNVEELLNRDA</sequence>
<dbReference type="Pfam" id="PF01627">
    <property type="entry name" value="Hpt"/>
    <property type="match status" value="1"/>
</dbReference>
<keyword evidence="8" id="KW-0418">Kinase</keyword>
<dbReference type="PROSITE" id="PS50851">
    <property type="entry name" value="CHEW"/>
    <property type="match status" value="1"/>
</dbReference>
<evidence type="ECO:0000256" key="4">
    <source>
        <dbReference type="ARBA" id="ARBA00022500"/>
    </source>
</evidence>
<evidence type="ECO:0000259" key="14">
    <source>
        <dbReference type="PROSITE" id="PS50851"/>
    </source>
</evidence>
<evidence type="ECO:0000313" key="17">
    <source>
        <dbReference type="Proteomes" id="UP000593994"/>
    </source>
</evidence>
<keyword evidence="10" id="KW-0902">Two-component regulatory system</keyword>
<dbReference type="SUPFAM" id="SSF47384">
    <property type="entry name" value="Homodimeric domain of signal transducing histidine kinase"/>
    <property type="match status" value="1"/>
</dbReference>
<evidence type="ECO:0000256" key="1">
    <source>
        <dbReference type="ARBA" id="ARBA00000085"/>
    </source>
</evidence>
<dbReference type="Gene3D" id="1.20.120.160">
    <property type="entry name" value="HPT domain"/>
    <property type="match status" value="1"/>
</dbReference>
<dbReference type="Pfam" id="PF02895">
    <property type="entry name" value="H-kinase_dim"/>
    <property type="match status" value="1"/>
</dbReference>
<evidence type="ECO:0000256" key="9">
    <source>
        <dbReference type="ARBA" id="ARBA00022840"/>
    </source>
</evidence>
<keyword evidence="9" id="KW-0067">ATP-binding</keyword>
<dbReference type="RefSeq" id="WP_194372388.1">
    <property type="nucleotide sequence ID" value="NZ_CP054492.1"/>
</dbReference>
<dbReference type="InterPro" id="IPR036097">
    <property type="entry name" value="HisK_dim/P_sf"/>
</dbReference>
<dbReference type="GO" id="GO:0000155">
    <property type="term" value="F:phosphorelay sensor kinase activity"/>
    <property type="evidence" value="ECO:0007669"/>
    <property type="project" value="InterPro"/>
</dbReference>
<keyword evidence="4" id="KW-0145">Chemotaxis</keyword>
<dbReference type="PROSITE" id="PS50894">
    <property type="entry name" value="HPT"/>
    <property type="match status" value="1"/>
</dbReference>
<dbReference type="InterPro" id="IPR037006">
    <property type="entry name" value="CheA-like_homodim_sf"/>
</dbReference>
<reference evidence="16 17" key="1">
    <citation type="submission" date="2020-05" db="EMBL/GenBank/DDBJ databases">
        <title>Sulfurimonas marisnigri, sp. nov., and Sulfurimonas baltica, sp. nov., manganese oxide reducing chemolithoautotrophs of the class Epsilonproteobacteria isolated from the pelagic redoxclines of the Black and Baltic Seas and emended description of the genus Sulfurimonas.</title>
        <authorList>
            <person name="Henkel J.V."/>
            <person name="Laudan C."/>
            <person name="Werner J."/>
            <person name="Neu T."/>
            <person name="Plewe S."/>
            <person name="Sproer C."/>
            <person name="Bunk B."/>
            <person name="Schulz-Vogt H.N."/>
        </authorList>
    </citation>
    <scope>NUCLEOTIDE SEQUENCE [LARGE SCALE GENOMIC DNA]</scope>
    <source>
        <strain evidence="16 17">GD2</strain>
    </source>
</reference>
<dbReference type="Gene3D" id="1.10.287.560">
    <property type="entry name" value="Histidine kinase CheA-like, homodimeric domain"/>
    <property type="match status" value="1"/>
</dbReference>
<evidence type="ECO:0000256" key="2">
    <source>
        <dbReference type="ARBA" id="ARBA00012438"/>
    </source>
</evidence>
<feature type="modified residue" description="Phosphohistidine" evidence="12">
    <location>
        <position position="46"/>
    </location>
</feature>
<dbReference type="SUPFAM" id="SSF55874">
    <property type="entry name" value="ATPase domain of HSP90 chaperone/DNA topoisomerase II/histidine kinase"/>
    <property type="match status" value="1"/>
</dbReference>
<evidence type="ECO:0000256" key="7">
    <source>
        <dbReference type="ARBA" id="ARBA00022741"/>
    </source>
</evidence>
<dbReference type="Pfam" id="PF02518">
    <property type="entry name" value="HATPase_c"/>
    <property type="match status" value="1"/>
</dbReference>
<keyword evidence="5 12" id="KW-0597">Phosphoprotein</keyword>
<dbReference type="CDD" id="cd16916">
    <property type="entry name" value="HATPase_CheA-like"/>
    <property type="match status" value="1"/>
</dbReference>
<dbReference type="InterPro" id="IPR036641">
    <property type="entry name" value="HPT_dom_sf"/>
</dbReference>
<dbReference type="InterPro" id="IPR008207">
    <property type="entry name" value="Sig_transdc_His_kin_Hpt_dom"/>
</dbReference>
<dbReference type="SUPFAM" id="SSF50341">
    <property type="entry name" value="CheW-like"/>
    <property type="match status" value="1"/>
</dbReference>
<dbReference type="CDD" id="cd00731">
    <property type="entry name" value="CheA_reg"/>
    <property type="match status" value="1"/>
</dbReference>
<dbReference type="InterPro" id="IPR051315">
    <property type="entry name" value="Bact_Chemotaxis_CheA"/>
</dbReference>
<evidence type="ECO:0000259" key="13">
    <source>
        <dbReference type="PROSITE" id="PS50109"/>
    </source>
</evidence>
<dbReference type="PRINTS" id="PR00344">
    <property type="entry name" value="BCTRLSENSOR"/>
</dbReference>
<dbReference type="Proteomes" id="UP000593994">
    <property type="component" value="Chromosome"/>
</dbReference>
<name>A0A7S7LXM4_9BACT</name>
<dbReference type="SMART" id="SM00073">
    <property type="entry name" value="HPT"/>
    <property type="match status" value="1"/>
</dbReference>
<dbReference type="CDD" id="cd00088">
    <property type="entry name" value="HPT"/>
    <property type="match status" value="1"/>
</dbReference>
<dbReference type="Gene3D" id="2.30.30.40">
    <property type="entry name" value="SH3 Domains"/>
    <property type="match status" value="1"/>
</dbReference>
<dbReference type="InterPro" id="IPR036890">
    <property type="entry name" value="HATPase_C_sf"/>
</dbReference>
<protein>
    <recommendedName>
        <fullName evidence="3">Chemotaxis protein CheA</fullName>
        <ecNumber evidence="2">2.7.13.3</ecNumber>
    </recommendedName>
</protein>
<keyword evidence="6" id="KW-0808">Transferase</keyword>
<evidence type="ECO:0000256" key="10">
    <source>
        <dbReference type="ARBA" id="ARBA00023012"/>
    </source>
</evidence>
<evidence type="ECO:0000256" key="8">
    <source>
        <dbReference type="ARBA" id="ARBA00022777"/>
    </source>
</evidence>
<dbReference type="GO" id="GO:0005737">
    <property type="term" value="C:cytoplasm"/>
    <property type="evidence" value="ECO:0007669"/>
    <property type="project" value="InterPro"/>
</dbReference>
<evidence type="ECO:0000259" key="15">
    <source>
        <dbReference type="PROSITE" id="PS50894"/>
    </source>
</evidence>
<feature type="domain" description="Histidine kinase" evidence="13">
    <location>
        <begin position="321"/>
        <end position="562"/>
    </location>
</feature>
<dbReference type="PROSITE" id="PS50109">
    <property type="entry name" value="HIS_KIN"/>
    <property type="match status" value="1"/>
</dbReference>
<dbReference type="PANTHER" id="PTHR43395:SF10">
    <property type="entry name" value="CHEMOTAXIS PROTEIN CHEA"/>
    <property type="match status" value="1"/>
</dbReference>
<evidence type="ECO:0000256" key="6">
    <source>
        <dbReference type="ARBA" id="ARBA00022679"/>
    </source>
</evidence>
<dbReference type="FunFam" id="3.30.565.10:FF:000016">
    <property type="entry name" value="Chemotaxis protein CheA, putative"/>
    <property type="match status" value="1"/>
</dbReference>
<dbReference type="SMART" id="SM01231">
    <property type="entry name" value="H-kinase_dim"/>
    <property type="match status" value="1"/>
</dbReference>